<dbReference type="SUPFAM" id="SSF88946">
    <property type="entry name" value="Sigma2 domain of RNA polymerase sigma factors"/>
    <property type="match status" value="1"/>
</dbReference>
<dbReference type="InterPro" id="IPR007627">
    <property type="entry name" value="RNA_pol_sigma70_r2"/>
</dbReference>
<name>A0A0P6XP80_9CHLR</name>
<proteinExistence type="inferred from homology"/>
<evidence type="ECO:0000259" key="7">
    <source>
        <dbReference type="Pfam" id="PF08281"/>
    </source>
</evidence>
<sequence>MSLQVEQEAGLITQAESGSKPAFAALYELYLAEIYRYVYYRVMDHMEAEDLIEKVFIKAWESLTRPRPNRQPLQNFRAWLYRIARNTVIDHQRMARHAVSIEDIDRLQVNHPGLQEQVEQDERAQQLAQALSQLDEISREVLLLRFVNQLSHADAATVMGISENHMRVLQYRALKKMKVLLNA</sequence>
<keyword evidence="3" id="KW-0731">Sigma factor</keyword>
<dbReference type="Proteomes" id="UP000050417">
    <property type="component" value="Unassembled WGS sequence"/>
</dbReference>
<evidence type="ECO:0000313" key="8">
    <source>
        <dbReference type="EMBL" id="KPL77056.1"/>
    </source>
</evidence>
<dbReference type="Pfam" id="PF04542">
    <property type="entry name" value="Sigma70_r2"/>
    <property type="match status" value="1"/>
</dbReference>
<dbReference type="InterPro" id="IPR014284">
    <property type="entry name" value="RNA_pol_sigma-70_dom"/>
</dbReference>
<dbReference type="InterPro" id="IPR013249">
    <property type="entry name" value="RNA_pol_sigma70_r4_t2"/>
</dbReference>
<organism evidence="8 9">
    <name type="scientific">Ornatilinea apprima</name>
    <dbReference type="NCBI Taxonomy" id="1134406"/>
    <lineage>
        <taxon>Bacteria</taxon>
        <taxon>Bacillati</taxon>
        <taxon>Chloroflexota</taxon>
        <taxon>Anaerolineae</taxon>
        <taxon>Anaerolineales</taxon>
        <taxon>Anaerolineaceae</taxon>
        <taxon>Ornatilinea</taxon>
    </lineage>
</organism>
<keyword evidence="9" id="KW-1185">Reference proteome</keyword>
<feature type="domain" description="RNA polymerase sigma-70 region 2" evidence="6">
    <location>
        <begin position="26"/>
        <end position="96"/>
    </location>
</feature>
<dbReference type="InterPro" id="IPR039425">
    <property type="entry name" value="RNA_pol_sigma-70-like"/>
</dbReference>
<dbReference type="InterPro" id="IPR013325">
    <property type="entry name" value="RNA_pol_sigma_r2"/>
</dbReference>
<evidence type="ECO:0000256" key="3">
    <source>
        <dbReference type="ARBA" id="ARBA00023082"/>
    </source>
</evidence>
<dbReference type="GO" id="GO:0003677">
    <property type="term" value="F:DNA binding"/>
    <property type="evidence" value="ECO:0007669"/>
    <property type="project" value="UniProtKB-KW"/>
</dbReference>
<dbReference type="AlphaFoldDB" id="A0A0P6XP80"/>
<dbReference type="NCBIfam" id="TIGR02937">
    <property type="entry name" value="sigma70-ECF"/>
    <property type="match status" value="1"/>
</dbReference>
<protein>
    <submittedName>
        <fullName evidence="8">Uncharacterized protein</fullName>
    </submittedName>
</protein>
<feature type="domain" description="RNA polymerase sigma factor 70 region 4 type 2" evidence="7">
    <location>
        <begin position="125"/>
        <end position="177"/>
    </location>
</feature>
<evidence type="ECO:0000256" key="4">
    <source>
        <dbReference type="ARBA" id="ARBA00023125"/>
    </source>
</evidence>
<comment type="similarity">
    <text evidence="1">Belongs to the sigma-70 factor family. ECF subfamily.</text>
</comment>
<dbReference type="OrthoDB" id="9784984at2"/>
<comment type="caution">
    <text evidence="8">The sequence shown here is derived from an EMBL/GenBank/DDBJ whole genome shotgun (WGS) entry which is preliminary data.</text>
</comment>
<dbReference type="RefSeq" id="WP_075063027.1">
    <property type="nucleotide sequence ID" value="NZ_LGCL01000024.1"/>
</dbReference>
<reference evidence="8 9" key="1">
    <citation type="submission" date="2015-07" db="EMBL/GenBank/DDBJ databases">
        <title>Genome sequence of Ornatilinea apprima DSM 23815.</title>
        <authorList>
            <person name="Hemp J."/>
            <person name="Ward L.M."/>
            <person name="Pace L.A."/>
            <person name="Fischer W.W."/>
        </authorList>
    </citation>
    <scope>NUCLEOTIDE SEQUENCE [LARGE SCALE GENOMIC DNA]</scope>
    <source>
        <strain evidence="8 9">P3M-1</strain>
    </source>
</reference>
<evidence type="ECO:0000259" key="6">
    <source>
        <dbReference type="Pfam" id="PF04542"/>
    </source>
</evidence>
<dbReference type="GO" id="GO:0006352">
    <property type="term" value="P:DNA-templated transcription initiation"/>
    <property type="evidence" value="ECO:0007669"/>
    <property type="project" value="InterPro"/>
</dbReference>
<dbReference type="STRING" id="1134406.ADN00_10900"/>
<dbReference type="SUPFAM" id="SSF88659">
    <property type="entry name" value="Sigma3 and sigma4 domains of RNA polymerase sigma factors"/>
    <property type="match status" value="1"/>
</dbReference>
<accession>A0A0P6XP80</accession>
<dbReference type="PANTHER" id="PTHR43133">
    <property type="entry name" value="RNA POLYMERASE ECF-TYPE SIGMA FACTO"/>
    <property type="match status" value="1"/>
</dbReference>
<dbReference type="InterPro" id="IPR036388">
    <property type="entry name" value="WH-like_DNA-bd_sf"/>
</dbReference>
<evidence type="ECO:0000256" key="2">
    <source>
        <dbReference type="ARBA" id="ARBA00023015"/>
    </source>
</evidence>
<dbReference type="Pfam" id="PF08281">
    <property type="entry name" value="Sigma70_r4_2"/>
    <property type="match status" value="1"/>
</dbReference>
<dbReference type="EMBL" id="LGCL01000024">
    <property type="protein sequence ID" value="KPL77056.1"/>
    <property type="molecule type" value="Genomic_DNA"/>
</dbReference>
<dbReference type="PANTHER" id="PTHR43133:SF8">
    <property type="entry name" value="RNA POLYMERASE SIGMA FACTOR HI_1459-RELATED"/>
    <property type="match status" value="1"/>
</dbReference>
<dbReference type="GO" id="GO:0016987">
    <property type="term" value="F:sigma factor activity"/>
    <property type="evidence" value="ECO:0007669"/>
    <property type="project" value="UniProtKB-KW"/>
</dbReference>
<keyword evidence="4" id="KW-0238">DNA-binding</keyword>
<dbReference type="Gene3D" id="1.10.10.10">
    <property type="entry name" value="Winged helix-like DNA-binding domain superfamily/Winged helix DNA-binding domain"/>
    <property type="match status" value="1"/>
</dbReference>
<keyword evidence="2" id="KW-0805">Transcription regulation</keyword>
<dbReference type="CDD" id="cd06171">
    <property type="entry name" value="Sigma70_r4"/>
    <property type="match status" value="1"/>
</dbReference>
<gene>
    <name evidence="8" type="ORF">ADN00_10900</name>
</gene>
<evidence type="ECO:0000256" key="1">
    <source>
        <dbReference type="ARBA" id="ARBA00010641"/>
    </source>
</evidence>
<dbReference type="InterPro" id="IPR013324">
    <property type="entry name" value="RNA_pol_sigma_r3/r4-like"/>
</dbReference>
<keyword evidence="5" id="KW-0804">Transcription</keyword>
<evidence type="ECO:0000256" key="5">
    <source>
        <dbReference type="ARBA" id="ARBA00023163"/>
    </source>
</evidence>
<dbReference type="Gene3D" id="1.10.1740.10">
    <property type="match status" value="1"/>
</dbReference>
<evidence type="ECO:0000313" key="9">
    <source>
        <dbReference type="Proteomes" id="UP000050417"/>
    </source>
</evidence>